<dbReference type="InterPro" id="IPR050743">
    <property type="entry name" value="2-oxoacid_DH_E2_comp"/>
</dbReference>
<dbReference type="CDD" id="cd06849">
    <property type="entry name" value="lipoyl_domain"/>
    <property type="match status" value="1"/>
</dbReference>
<dbReference type="GO" id="GO:0031405">
    <property type="term" value="F:lipoic acid binding"/>
    <property type="evidence" value="ECO:0007669"/>
    <property type="project" value="TreeGrafter"/>
</dbReference>
<feature type="compositionally biased region" description="Pro residues" evidence="7">
    <location>
        <begin position="85"/>
        <end position="104"/>
    </location>
</feature>
<organism evidence="10 11">
    <name type="scientific">Krasilnikovia cinnamomea</name>
    <dbReference type="NCBI Taxonomy" id="349313"/>
    <lineage>
        <taxon>Bacteria</taxon>
        <taxon>Bacillati</taxon>
        <taxon>Actinomycetota</taxon>
        <taxon>Actinomycetes</taxon>
        <taxon>Micromonosporales</taxon>
        <taxon>Micromonosporaceae</taxon>
        <taxon>Krasilnikovia</taxon>
    </lineage>
</organism>
<keyword evidence="4 6" id="KW-0450">Lipoyl</keyword>
<dbReference type="Gene3D" id="3.30.559.10">
    <property type="entry name" value="Chloramphenicol acetyltransferase-like domain"/>
    <property type="match status" value="1"/>
</dbReference>
<evidence type="ECO:0000256" key="6">
    <source>
        <dbReference type="RuleBase" id="RU003423"/>
    </source>
</evidence>
<evidence type="ECO:0000256" key="2">
    <source>
        <dbReference type="ARBA" id="ARBA00007317"/>
    </source>
</evidence>
<feature type="region of interest" description="Disordered" evidence="7">
    <location>
        <begin position="80"/>
        <end position="121"/>
    </location>
</feature>
<dbReference type="SUPFAM" id="SSF47005">
    <property type="entry name" value="Peripheral subunit-binding domain of 2-oxo acid dehydrogenase complex"/>
    <property type="match status" value="2"/>
</dbReference>
<feature type="domain" description="Peripheral subunit-binding (PSBD)" evidence="9">
    <location>
        <begin position="108"/>
        <end position="145"/>
    </location>
</feature>
<keyword evidence="3 6" id="KW-0808">Transferase</keyword>
<keyword evidence="5 6" id="KW-0012">Acyltransferase</keyword>
<evidence type="ECO:0000313" key="11">
    <source>
        <dbReference type="Proteomes" id="UP000292564"/>
    </source>
</evidence>
<dbReference type="Pfam" id="PF00198">
    <property type="entry name" value="2-oxoacid_dh"/>
    <property type="match status" value="1"/>
</dbReference>
<evidence type="ECO:0000256" key="1">
    <source>
        <dbReference type="ARBA" id="ARBA00001938"/>
    </source>
</evidence>
<dbReference type="PROSITE" id="PS50968">
    <property type="entry name" value="BIOTINYL_LIPOYL"/>
    <property type="match status" value="1"/>
</dbReference>
<reference evidence="10 11" key="1">
    <citation type="submission" date="2019-02" db="EMBL/GenBank/DDBJ databases">
        <title>Sequencing the genomes of 1000 actinobacteria strains.</title>
        <authorList>
            <person name="Klenk H.-P."/>
        </authorList>
    </citation>
    <scope>NUCLEOTIDE SEQUENCE [LARGE SCALE GENOMIC DNA]</scope>
    <source>
        <strain evidence="10 11">DSM 45162</strain>
    </source>
</reference>
<dbReference type="PANTHER" id="PTHR43178:SF5">
    <property type="entry name" value="LIPOAMIDE ACYLTRANSFERASE COMPONENT OF BRANCHED-CHAIN ALPHA-KETO ACID DEHYDROGENASE COMPLEX, MITOCHONDRIAL"/>
    <property type="match status" value="1"/>
</dbReference>
<keyword evidence="11" id="KW-1185">Reference proteome</keyword>
<dbReference type="InterPro" id="IPR004167">
    <property type="entry name" value="PSBD"/>
</dbReference>
<comment type="caution">
    <text evidence="10">The sequence shown here is derived from an EMBL/GenBank/DDBJ whole genome shotgun (WGS) entry which is preliminary data.</text>
</comment>
<gene>
    <name evidence="10" type="ORF">EV385_5447</name>
</gene>
<dbReference type="RefSeq" id="WP_130511998.1">
    <property type="nucleotide sequence ID" value="NZ_SHKY01000001.1"/>
</dbReference>
<protein>
    <recommendedName>
        <fullName evidence="6">Dihydrolipoamide acetyltransferase component of pyruvate dehydrogenase complex</fullName>
        <ecNumber evidence="6">2.3.1.-</ecNumber>
    </recommendedName>
</protein>
<comment type="cofactor">
    <cofactor evidence="1 6">
        <name>(R)-lipoate</name>
        <dbReference type="ChEBI" id="CHEBI:83088"/>
    </cofactor>
</comment>
<dbReference type="OrthoDB" id="9805770at2"/>
<dbReference type="InterPro" id="IPR023213">
    <property type="entry name" value="CAT-like_dom_sf"/>
</dbReference>
<dbReference type="AlphaFoldDB" id="A0A4Q7ZQV4"/>
<dbReference type="Gene3D" id="2.40.50.100">
    <property type="match status" value="1"/>
</dbReference>
<dbReference type="SUPFAM" id="SSF51230">
    <property type="entry name" value="Single hybrid motif"/>
    <property type="match status" value="1"/>
</dbReference>
<dbReference type="PANTHER" id="PTHR43178">
    <property type="entry name" value="DIHYDROLIPOAMIDE ACETYLTRANSFERASE COMPONENT OF PYRUVATE DEHYDROGENASE COMPLEX"/>
    <property type="match status" value="1"/>
</dbReference>
<sequence length="416" mass="44022">MAEFRMPSLGADMTEGVLVEWLVSPGATVHRGDVVAVVDTAKAAIEVECFDTGTVEQLLVEPGARVPVGTPLATITVDESAAAAPAPPPRTPVHSPTQPPPSPDSSPVTSPLVRREAATRHVNVRTVHGTGTGGRVTRADIQHAAAAPARRRVSPRARRLAAEAGVDLTTVHPTGPRGSVTGADILGTARRTDTDRSAAMRRTIAALMARSKREIPHYYLTETIDLTDSLRWLRDRNRELPVPQRIVAAALLLKASAVAARAVPELNGFWQDDGFVPSTAVHLGVAVSLRGGGLVAPAIENADGLPLTELMARLKDLVARTRAGRLRGSELASPTLTVSNLGEQGVESIIGVIYPPQVALVGFGRITERPWAVDGLLGVRQLVTASLAGDHRATDGATGARYLREVARLLNRPEEL</sequence>
<dbReference type="Pfam" id="PF02817">
    <property type="entry name" value="E3_binding"/>
    <property type="match status" value="2"/>
</dbReference>
<evidence type="ECO:0000256" key="7">
    <source>
        <dbReference type="SAM" id="MobiDB-lite"/>
    </source>
</evidence>
<keyword evidence="10" id="KW-0670">Pyruvate</keyword>
<evidence type="ECO:0000313" key="10">
    <source>
        <dbReference type="EMBL" id="RZU53518.1"/>
    </source>
</evidence>
<name>A0A4Q7ZQV4_9ACTN</name>
<proteinExistence type="inferred from homology"/>
<dbReference type="InterPro" id="IPR011053">
    <property type="entry name" value="Single_hybrid_motif"/>
</dbReference>
<dbReference type="InterPro" id="IPR001078">
    <property type="entry name" value="2-oxoacid_DH_actylTfrase"/>
</dbReference>
<feature type="domain" description="Peripheral subunit-binding (PSBD)" evidence="9">
    <location>
        <begin position="152"/>
        <end position="189"/>
    </location>
</feature>
<dbReference type="GO" id="GO:0016407">
    <property type="term" value="F:acetyltransferase activity"/>
    <property type="evidence" value="ECO:0007669"/>
    <property type="project" value="TreeGrafter"/>
</dbReference>
<dbReference type="Pfam" id="PF00364">
    <property type="entry name" value="Biotin_lipoyl"/>
    <property type="match status" value="1"/>
</dbReference>
<dbReference type="EMBL" id="SHKY01000001">
    <property type="protein sequence ID" value="RZU53518.1"/>
    <property type="molecule type" value="Genomic_DNA"/>
</dbReference>
<dbReference type="PROSITE" id="PS51826">
    <property type="entry name" value="PSBD"/>
    <property type="match status" value="2"/>
</dbReference>
<dbReference type="Gene3D" id="4.10.320.10">
    <property type="entry name" value="E3-binding domain"/>
    <property type="match status" value="2"/>
</dbReference>
<dbReference type="SUPFAM" id="SSF52777">
    <property type="entry name" value="CoA-dependent acyltransferases"/>
    <property type="match status" value="1"/>
</dbReference>
<dbReference type="EC" id="2.3.1.-" evidence="6"/>
<evidence type="ECO:0000256" key="5">
    <source>
        <dbReference type="ARBA" id="ARBA00023315"/>
    </source>
</evidence>
<evidence type="ECO:0000256" key="3">
    <source>
        <dbReference type="ARBA" id="ARBA00022679"/>
    </source>
</evidence>
<comment type="similarity">
    <text evidence="2 6">Belongs to the 2-oxoacid dehydrogenase family.</text>
</comment>
<dbReference type="GO" id="GO:0005737">
    <property type="term" value="C:cytoplasm"/>
    <property type="evidence" value="ECO:0007669"/>
    <property type="project" value="TreeGrafter"/>
</dbReference>
<dbReference type="InterPro" id="IPR000089">
    <property type="entry name" value="Biotin_lipoyl"/>
</dbReference>
<feature type="domain" description="Lipoyl-binding" evidence="8">
    <location>
        <begin position="1"/>
        <end position="76"/>
    </location>
</feature>
<evidence type="ECO:0000259" key="9">
    <source>
        <dbReference type="PROSITE" id="PS51826"/>
    </source>
</evidence>
<dbReference type="Proteomes" id="UP000292564">
    <property type="component" value="Unassembled WGS sequence"/>
</dbReference>
<dbReference type="InterPro" id="IPR036625">
    <property type="entry name" value="E3-bd_dom_sf"/>
</dbReference>
<accession>A0A4Q7ZQV4</accession>
<evidence type="ECO:0000259" key="8">
    <source>
        <dbReference type="PROSITE" id="PS50968"/>
    </source>
</evidence>
<evidence type="ECO:0000256" key="4">
    <source>
        <dbReference type="ARBA" id="ARBA00022823"/>
    </source>
</evidence>